<dbReference type="KEGG" id="upl:DSM104440_02658"/>
<keyword evidence="2" id="KW-1185">Reference proteome</keyword>
<proteinExistence type="predicted"/>
<organism evidence="1 2">
    <name type="scientific">Usitatibacter palustris</name>
    <dbReference type="NCBI Taxonomy" id="2732487"/>
    <lineage>
        <taxon>Bacteria</taxon>
        <taxon>Pseudomonadati</taxon>
        <taxon>Pseudomonadota</taxon>
        <taxon>Betaproteobacteria</taxon>
        <taxon>Nitrosomonadales</taxon>
        <taxon>Usitatibacteraceae</taxon>
        <taxon>Usitatibacter</taxon>
    </lineage>
</organism>
<reference evidence="1 2" key="1">
    <citation type="submission" date="2020-04" db="EMBL/GenBank/DDBJ databases">
        <title>Usitatibacter rugosus gen. nov., sp. nov. and Usitatibacter palustris sp. nov., novel members of Usitatibacteraceae fam. nov. within the order Nitrosomonadales isolated from soil.</title>
        <authorList>
            <person name="Huber K.J."/>
            <person name="Neumann-Schaal M."/>
            <person name="Geppert A."/>
            <person name="Luckner M."/>
            <person name="Wanner G."/>
            <person name="Overmann J."/>
        </authorList>
    </citation>
    <scope>NUCLEOTIDE SEQUENCE [LARGE SCALE GENOMIC DNA]</scope>
    <source>
        <strain evidence="1 2">Swamp67</strain>
    </source>
</reference>
<evidence type="ECO:0000313" key="1">
    <source>
        <dbReference type="EMBL" id="QJR15832.1"/>
    </source>
</evidence>
<protein>
    <submittedName>
        <fullName evidence="1">Uncharacterized protein</fullName>
    </submittedName>
</protein>
<name>A0A6M4H990_9PROT</name>
<evidence type="ECO:0000313" key="2">
    <source>
        <dbReference type="Proteomes" id="UP000503096"/>
    </source>
</evidence>
<dbReference type="RefSeq" id="WP_171163460.1">
    <property type="nucleotide sequence ID" value="NZ_CP053073.1"/>
</dbReference>
<dbReference type="EMBL" id="CP053073">
    <property type="protein sequence ID" value="QJR15832.1"/>
    <property type="molecule type" value="Genomic_DNA"/>
</dbReference>
<gene>
    <name evidence="1" type="ORF">DSM104440_02658</name>
</gene>
<sequence length="247" mass="27403">MSGERTCPSCAGRMQSRALERHVGGLIELDLCFDCHAIWFDQYESGQLAPGAVIEIFRLIHENQDKPARPLADRLNCLHCREKLVFTNDMQRSNKISYYRCAQGHGRFTTFVQFLREKNFVRTLSAPEIQELKATVKQVRCSSCGAAVDLSRDAACAHCRSPVAILDAEAVKRALADLDAKSRGRMNPDAARAAEVMVPARIAQAEAKARRFEHRPVGGLPGVLMTTYNEDANILDLVAQGIDALFD</sequence>
<dbReference type="Proteomes" id="UP000503096">
    <property type="component" value="Chromosome"/>
</dbReference>
<dbReference type="InParanoid" id="A0A6M4H990"/>
<dbReference type="AlphaFoldDB" id="A0A6M4H990"/>
<accession>A0A6M4H990</accession>